<evidence type="ECO:0000313" key="13">
    <source>
        <dbReference type="Proteomes" id="UP000308092"/>
    </source>
</evidence>
<evidence type="ECO:0000313" key="12">
    <source>
        <dbReference type="EMBL" id="THC99409.1"/>
    </source>
</evidence>
<comment type="caution">
    <text evidence="12">The sequence shown here is derived from an EMBL/GenBank/DDBJ whole genome shotgun (WGS) entry which is preliminary data.</text>
</comment>
<dbReference type="STRING" id="1220188.A0A4S3JVE5"/>
<dbReference type="GO" id="GO:0042790">
    <property type="term" value="P:nucleolar large rRNA transcription by RNA polymerase I"/>
    <property type="evidence" value="ECO:0007669"/>
    <property type="project" value="TreeGrafter"/>
</dbReference>
<sequence>MDYTIRGPCGQEGCRERRYYLDQGLWFCRRGHQQEGRQVEVEEDQFGTQGRTHRVKKVVAEKGNKTYHGRQAYSLFLQVYQLILWKQCHALVQGRGFPALFENLVRDLWALRLETYSKKLKDLSEDIEEPEFFSSQPATDVDEPEDFKSKTQWPRLIDSVALCYLGALLMRLPVGISDFHR</sequence>
<dbReference type="PANTHER" id="PTHR31576:SF2">
    <property type="entry name" value="TATA BOX-BINDING PROTEIN-ASSOCIATED FACTOR RNA POLYMERASE I SUBUNIT B"/>
    <property type="match status" value="1"/>
</dbReference>
<dbReference type="InterPro" id="IPR048540">
    <property type="entry name" value="Rrn7_cyclin_N"/>
</dbReference>
<keyword evidence="5" id="KW-0862">Zinc</keyword>
<dbReference type="Pfam" id="PF11781">
    <property type="entry name" value="Zn_ribbon_RRN7"/>
    <property type="match status" value="1"/>
</dbReference>
<keyword evidence="3" id="KW-0479">Metal-binding</keyword>
<reference evidence="12 13" key="1">
    <citation type="submission" date="2019-03" db="EMBL/GenBank/DDBJ databases">
        <title>The genome sequence of a newly discovered highly antifungal drug resistant Aspergillus species, Aspergillus tanneri NIH 1004.</title>
        <authorList>
            <person name="Mounaud S."/>
            <person name="Singh I."/>
            <person name="Joardar V."/>
            <person name="Pakala S."/>
            <person name="Pakala S."/>
            <person name="Venepally P."/>
            <person name="Hoover J."/>
            <person name="Nierman W."/>
            <person name="Chung J."/>
            <person name="Losada L."/>
        </authorList>
    </citation>
    <scope>NUCLEOTIDE SEQUENCE [LARGE SCALE GENOMIC DNA]</scope>
    <source>
        <strain evidence="12 13">NIH1004</strain>
    </source>
</reference>
<dbReference type="EMBL" id="SOSA01000019">
    <property type="protein sequence ID" value="THC99409.1"/>
    <property type="molecule type" value="Genomic_DNA"/>
</dbReference>
<dbReference type="Proteomes" id="UP000308092">
    <property type="component" value="Unassembled WGS sequence"/>
</dbReference>
<keyword evidence="9" id="KW-0539">Nucleus</keyword>
<keyword evidence="8" id="KW-0804">Transcription</keyword>
<dbReference type="GO" id="GO:0001164">
    <property type="term" value="F:RNA polymerase I core promoter sequence-specific DNA binding"/>
    <property type="evidence" value="ECO:0007669"/>
    <property type="project" value="InterPro"/>
</dbReference>
<dbReference type="AlphaFoldDB" id="A0A4S3JVE5"/>
<keyword evidence="7" id="KW-0238">DNA-binding</keyword>
<evidence type="ECO:0000256" key="3">
    <source>
        <dbReference type="ARBA" id="ARBA00022723"/>
    </source>
</evidence>
<comment type="similarity">
    <text evidence="2">Belongs to the RRN7/TAF1B family.</text>
</comment>
<dbReference type="Pfam" id="PF20644">
    <property type="entry name" value="Rrn7_cyclin_N"/>
    <property type="match status" value="1"/>
</dbReference>
<gene>
    <name evidence="12" type="ORF">EYZ11_001133</name>
</gene>
<evidence type="ECO:0000256" key="6">
    <source>
        <dbReference type="ARBA" id="ARBA00023015"/>
    </source>
</evidence>
<evidence type="ECO:0000259" key="10">
    <source>
        <dbReference type="Pfam" id="PF11781"/>
    </source>
</evidence>
<accession>A0A4S3JVE5</accession>
<dbReference type="VEuPathDB" id="FungiDB:EYZ11_001133"/>
<dbReference type="InterPro" id="IPR033599">
    <property type="entry name" value="TAF1B/Rrn7"/>
</dbReference>
<evidence type="ECO:0000256" key="8">
    <source>
        <dbReference type="ARBA" id="ARBA00023163"/>
    </source>
</evidence>
<organism evidence="12 13">
    <name type="scientific">Aspergillus tanneri</name>
    <dbReference type="NCBI Taxonomy" id="1220188"/>
    <lineage>
        <taxon>Eukaryota</taxon>
        <taxon>Fungi</taxon>
        <taxon>Dikarya</taxon>
        <taxon>Ascomycota</taxon>
        <taxon>Pezizomycotina</taxon>
        <taxon>Eurotiomycetes</taxon>
        <taxon>Eurotiomycetidae</taxon>
        <taxon>Eurotiales</taxon>
        <taxon>Aspergillaceae</taxon>
        <taxon>Aspergillus</taxon>
        <taxon>Aspergillus subgen. Circumdati</taxon>
    </lineage>
</organism>
<evidence type="ECO:0000256" key="2">
    <source>
        <dbReference type="ARBA" id="ARBA00006899"/>
    </source>
</evidence>
<protein>
    <submittedName>
        <fullName evidence="12">Uncharacterized protein</fullName>
    </submittedName>
</protein>
<keyword evidence="13" id="KW-1185">Reference proteome</keyword>
<evidence type="ECO:0000256" key="1">
    <source>
        <dbReference type="ARBA" id="ARBA00004604"/>
    </source>
</evidence>
<dbReference type="GO" id="GO:0070860">
    <property type="term" value="C:RNA polymerase I core factor complex"/>
    <property type="evidence" value="ECO:0007669"/>
    <property type="project" value="InterPro"/>
</dbReference>
<feature type="domain" description="RRN7-type" evidence="10">
    <location>
        <begin position="5"/>
        <end position="36"/>
    </location>
</feature>
<evidence type="ECO:0000259" key="11">
    <source>
        <dbReference type="Pfam" id="PF20644"/>
    </source>
</evidence>
<dbReference type="PANTHER" id="PTHR31576">
    <property type="entry name" value="TATA BOX-BINDING PROTEIN-ASSOCIATED FACTOR RNA POLYMERASE I SUBUNIT B"/>
    <property type="match status" value="1"/>
</dbReference>
<keyword evidence="4" id="KW-0863">Zinc-finger</keyword>
<comment type="subcellular location">
    <subcellularLocation>
        <location evidence="1">Nucleus</location>
        <location evidence="1">Nucleolus</location>
    </subcellularLocation>
</comment>
<evidence type="ECO:0000256" key="4">
    <source>
        <dbReference type="ARBA" id="ARBA00022771"/>
    </source>
</evidence>
<keyword evidence="6" id="KW-0805">Transcription regulation</keyword>
<proteinExistence type="inferred from homology"/>
<feature type="domain" description="Rrn7/TAF1B N-terminal cyclin" evidence="11">
    <location>
        <begin position="80"/>
        <end position="180"/>
    </location>
</feature>
<name>A0A4S3JVE5_9EURO</name>
<evidence type="ECO:0000256" key="9">
    <source>
        <dbReference type="ARBA" id="ARBA00023242"/>
    </source>
</evidence>
<evidence type="ECO:0000256" key="7">
    <source>
        <dbReference type="ARBA" id="ARBA00023125"/>
    </source>
</evidence>
<evidence type="ECO:0000256" key="5">
    <source>
        <dbReference type="ARBA" id="ARBA00022833"/>
    </source>
</evidence>
<dbReference type="InterPro" id="IPR021752">
    <property type="entry name" value="TF_Rrn7_Zf"/>
</dbReference>
<dbReference type="GO" id="GO:0008270">
    <property type="term" value="F:zinc ion binding"/>
    <property type="evidence" value="ECO:0007669"/>
    <property type="project" value="UniProtKB-KW"/>
</dbReference>